<dbReference type="Gene3D" id="1.10.10.1450">
    <property type="match status" value="1"/>
</dbReference>
<evidence type="ECO:0008006" key="2">
    <source>
        <dbReference type="Google" id="ProtNLM"/>
    </source>
</evidence>
<protein>
    <recommendedName>
        <fullName evidence="2">Mos1 transposase HTH domain-containing protein</fullName>
    </recommendedName>
</protein>
<sequence>MGTTINYSVNRELESVIRSLQAEGCSTAEIHRRMSVVYGEHCMSDSAVRNLCRKFALYDNTETKERSKEWILSLGKPKKFKLDLTKRKTMSTVFLGPKWCASR</sequence>
<dbReference type="EMBL" id="GEBQ01011880">
    <property type="protein sequence ID" value="JAT28097.1"/>
    <property type="molecule type" value="Transcribed_RNA"/>
</dbReference>
<reference evidence="1" key="1">
    <citation type="submission" date="2015-11" db="EMBL/GenBank/DDBJ databases">
        <title>De novo transcriptome assembly of four potential Pierce s Disease insect vectors from Arizona vineyards.</title>
        <authorList>
            <person name="Tassone E.E."/>
        </authorList>
    </citation>
    <scope>NUCLEOTIDE SEQUENCE</scope>
</reference>
<dbReference type="AlphaFoldDB" id="A0A1B6LWR0"/>
<name>A0A1B6LWR0_9HEMI</name>
<accession>A0A1B6LWR0</accession>
<evidence type="ECO:0000313" key="1">
    <source>
        <dbReference type="EMBL" id="JAT28097.1"/>
    </source>
</evidence>
<proteinExistence type="predicted"/>
<organism evidence="1">
    <name type="scientific">Graphocephala atropunctata</name>
    <dbReference type="NCBI Taxonomy" id="36148"/>
    <lineage>
        <taxon>Eukaryota</taxon>
        <taxon>Metazoa</taxon>
        <taxon>Ecdysozoa</taxon>
        <taxon>Arthropoda</taxon>
        <taxon>Hexapoda</taxon>
        <taxon>Insecta</taxon>
        <taxon>Pterygota</taxon>
        <taxon>Neoptera</taxon>
        <taxon>Paraneoptera</taxon>
        <taxon>Hemiptera</taxon>
        <taxon>Auchenorrhyncha</taxon>
        <taxon>Membracoidea</taxon>
        <taxon>Cicadellidae</taxon>
        <taxon>Cicadellinae</taxon>
        <taxon>Cicadellini</taxon>
        <taxon>Graphocephala</taxon>
    </lineage>
</organism>
<gene>
    <name evidence="1" type="ORF">g.28122</name>
</gene>